<name>A0A562VDW1_9ACTN</name>
<dbReference type="EMBL" id="VLLL01000005">
    <property type="protein sequence ID" value="TWJ16001.1"/>
    <property type="molecule type" value="Genomic_DNA"/>
</dbReference>
<reference evidence="1 2" key="1">
    <citation type="journal article" date="2013" name="Stand. Genomic Sci.">
        <title>Genomic Encyclopedia of Type Strains, Phase I: The one thousand microbial genomes (KMG-I) project.</title>
        <authorList>
            <person name="Kyrpides N.C."/>
            <person name="Woyke T."/>
            <person name="Eisen J.A."/>
            <person name="Garrity G."/>
            <person name="Lilburn T.G."/>
            <person name="Beck B.J."/>
            <person name="Whitman W.B."/>
            <person name="Hugenholtz P."/>
            <person name="Klenk H.P."/>
        </authorList>
    </citation>
    <scope>NUCLEOTIDE SEQUENCE [LARGE SCALE GENOMIC DNA]</scope>
    <source>
        <strain evidence="1 2">DSM 45044</strain>
    </source>
</reference>
<evidence type="ECO:0000313" key="2">
    <source>
        <dbReference type="Proteomes" id="UP000321617"/>
    </source>
</evidence>
<protein>
    <submittedName>
        <fullName evidence="1">Uncharacterized protein</fullName>
    </submittedName>
</protein>
<organism evidence="1 2">
    <name type="scientific">Stackebrandtia albiflava</name>
    <dbReference type="NCBI Taxonomy" id="406432"/>
    <lineage>
        <taxon>Bacteria</taxon>
        <taxon>Bacillati</taxon>
        <taxon>Actinomycetota</taxon>
        <taxon>Actinomycetes</taxon>
        <taxon>Glycomycetales</taxon>
        <taxon>Glycomycetaceae</taxon>
        <taxon>Stackebrandtia</taxon>
    </lineage>
</organism>
<comment type="caution">
    <text evidence="1">The sequence shown here is derived from an EMBL/GenBank/DDBJ whole genome shotgun (WGS) entry which is preliminary data.</text>
</comment>
<proteinExistence type="predicted"/>
<gene>
    <name evidence="1" type="ORF">LX16_1721</name>
</gene>
<accession>A0A562VDW1</accession>
<dbReference type="Proteomes" id="UP000321617">
    <property type="component" value="Unassembled WGS sequence"/>
</dbReference>
<dbReference type="AlphaFoldDB" id="A0A562VDW1"/>
<keyword evidence="2" id="KW-1185">Reference proteome</keyword>
<sequence length="91" mass="10577">MDVLPEGNRLVSDTVRRERPVTGRRREGMVRVNGFDTGRAIHHAVGLVVRSCLACRHRWPCPSYRVEKRRFADRRCDDRGLFGLDWDEGAR</sequence>
<evidence type="ECO:0000313" key="1">
    <source>
        <dbReference type="EMBL" id="TWJ16001.1"/>
    </source>
</evidence>